<dbReference type="Proteomes" id="UP000014500">
    <property type="component" value="Unassembled WGS sequence"/>
</dbReference>
<evidence type="ECO:0000256" key="2">
    <source>
        <dbReference type="ARBA" id="ARBA00023015"/>
    </source>
</evidence>
<dbReference type="PANTHER" id="PTHR15950">
    <property type="entry name" value="TRANSCRIPTION COFACTOR VESTIGIAL-LIKE PROTEIN"/>
    <property type="match status" value="1"/>
</dbReference>
<dbReference type="EMBL" id="JH431569">
    <property type="status" value="NOT_ANNOTATED_CDS"/>
    <property type="molecule type" value="Genomic_DNA"/>
</dbReference>
<accession>T1JLV0</accession>
<keyword evidence="7" id="KW-1185">Reference proteome</keyword>
<evidence type="ECO:0000256" key="3">
    <source>
        <dbReference type="ARBA" id="ARBA00023163"/>
    </source>
</evidence>
<dbReference type="eggNOG" id="ENOG502SC69">
    <property type="taxonomic scope" value="Eukaryota"/>
</dbReference>
<dbReference type="HOGENOM" id="CLU_1840201_0_0_1"/>
<evidence type="ECO:0000313" key="7">
    <source>
        <dbReference type="Proteomes" id="UP000014500"/>
    </source>
</evidence>
<reference evidence="7" key="1">
    <citation type="submission" date="2011-05" db="EMBL/GenBank/DDBJ databases">
        <authorList>
            <person name="Richards S.R."/>
            <person name="Qu J."/>
            <person name="Jiang H."/>
            <person name="Jhangiani S.N."/>
            <person name="Agravi P."/>
            <person name="Goodspeed R."/>
            <person name="Gross S."/>
            <person name="Mandapat C."/>
            <person name="Jackson L."/>
            <person name="Mathew T."/>
            <person name="Pu L."/>
            <person name="Thornton R."/>
            <person name="Saada N."/>
            <person name="Wilczek-Boney K.B."/>
            <person name="Lee S."/>
            <person name="Kovar C."/>
            <person name="Wu Y."/>
            <person name="Scherer S.E."/>
            <person name="Worley K.C."/>
            <person name="Muzny D.M."/>
            <person name="Gibbs R."/>
        </authorList>
    </citation>
    <scope>NUCLEOTIDE SEQUENCE</scope>
    <source>
        <strain evidence="7">Brora</strain>
    </source>
</reference>
<evidence type="ECO:0000256" key="4">
    <source>
        <dbReference type="ARBA" id="ARBA00023242"/>
    </source>
</evidence>
<reference evidence="6" key="2">
    <citation type="submission" date="2015-02" db="UniProtKB">
        <authorList>
            <consortium name="EnsemblMetazoa"/>
        </authorList>
    </citation>
    <scope>IDENTIFICATION</scope>
</reference>
<organism evidence="6 7">
    <name type="scientific">Strigamia maritima</name>
    <name type="common">European centipede</name>
    <name type="synonym">Geophilus maritimus</name>
    <dbReference type="NCBI Taxonomy" id="126957"/>
    <lineage>
        <taxon>Eukaryota</taxon>
        <taxon>Metazoa</taxon>
        <taxon>Ecdysozoa</taxon>
        <taxon>Arthropoda</taxon>
        <taxon>Myriapoda</taxon>
        <taxon>Chilopoda</taxon>
        <taxon>Pleurostigmophora</taxon>
        <taxon>Geophilomorpha</taxon>
        <taxon>Linotaeniidae</taxon>
        <taxon>Strigamia</taxon>
    </lineage>
</organism>
<dbReference type="GO" id="GO:0006355">
    <property type="term" value="P:regulation of DNA-templated transcription"/>
    <property type="evidence" value="ECO:0007669"/>
    <property type="project" value="InterPro"/>
</dbReference>
<feature type="compositionally biased region" description="Low complexity" evidence="5">
    <location>
        <begin position="65"/>
        <end position="78"/>
    </location>
</feature>
<name>T1JLV0_STRMM</name>
<protein>
    <recommendedName>
        <fullName evidence="8">Transcription cofactor vestigial-like protein 2</fullName>
    </recommendedName>
</protein>
<dbReference type="AlphaFoldDB" id="T1JLV0"/>
<comment type="subcellular location">
    <subcellularLocation>
        <location evidence="1">Nucleus</location>
    </subcellularLocation>
</comment>
<dbReference type="GO" id="GO:0005634">
    <property type="term" value="C:nucleus"/>
    <property type="evidence" value="ECO:0007669"/>
    <property type="project" value="UniProtKB-SubCell"/>
</dbReference>
<dbReference type="InterPro" id="IPR011520">
    <property type="entry name" value="Vg_fam"/>
</dbReference>
<feature type="compositionally biased region" description="Gly residues" evidence="5">
    <location>
        <begin position="79"/>
        <end position="90"/>
    </location>
</feature>
<dbReference type="EnsemblMetazoa" id="SMAR014830-RA">
    <property type="protein sequence ID" value="SMAR014830-PA"/>
    <property type="gene ID" value="SMAR014830"/>
</dbReference>
<keyword evidence="3" id="KW-0804">Transcription</keyword>
<feature type="region of interest" description="Disordered" evidence="5">
    <location>
        <begin position="39"/>
        <end position="94"/>
    </location>
</feature>
<keyword evidence="2" id="KW-0805">Transcription regulation</keyword>
<sequence length="140" mass="14812">MTCFGIMFPQSHNKLATYTSAHANEGCLIRNSAKKLIASKMHEPDFPTSGPSPVMSGRKDPRTPTPNSTTSNRTTTTPKGGGGGAAGSGGEQPATDAHYISANCVLFTYYSGDISAIVDEHFSRALSQPTIYGDKQSINK</sequence>
<evidence type="ECO:0000256" key="1">
    <source>
        <dbReference type="ARBA" id="ARBA00004123"/>
    </source>
</evidence>
<evidence type="ECO:0000313" key="6">
    <source>
        <dbReference type="EnsemblMetazoa" id="SMAR014830-PA"/>
    </source>
</evidence>
<evidence type="ECO:0008006" key="8">
    <source>
        <dbReference type="Google" id="ProtNLM"/>
    </source>
</evidence>
<evidence type="ECO:0000256" key="5">
    <source>
        <dbReference type="SAM" id="MobiDB-lite"/>
    </source>
</evidence>
<dbReference type="PANTHER" id="PTHR15950:SF17">
    <property type="entry name" value="TRANSCRIPTION COFACTOR VESTIGIAL-LIKE PROTEIN 2"/>
    <property type="match status" value="1"/>
</dbReference>
<proteinExistence type="predicted"/>
<keyword evidence="4" id="KW-0539">Nucleus</keyword>
<dbReference type="Pfam" id="PF07545">
    <property type="entry name" value="Vg_Tdu"/>
    <property type="match status" value="1"/>
</dbReference>